<protein>
    <submittedName>
        <fullName evidence="1">Uncharacterized protein</fullName>
    </submittedName>
</protein>
<gene>
    <name evidence="1" type="ORF">NS226_04085</name>
</gene>
<comment type="caution">
    <text evidence="1">The sequence shown here is derived from an EMBL/GenBank/DDBJ whole genome shotgun (WGS) entry which is preliminary data.</text>
</comment>
<organism evidence="1 2">
    <name type="scientific">Aureimonas ureilytica</name>
    <dbReference type="NCBI Taxonomy" id="401562"/>
    <lineage>
        <taxon>Bacteria</taxon>
        <taxon>Pseudomonadati</taxon>
        <taxon>Pseudomonadota</taxon>
        <taxon>Alphaproteobacteria</taxon>
        <taxon>Hyphomicrobiales</taxon>
        <taxon>Aurantimonadaceae</taxon>
        <taxon>Aureimonas</taxon>
    </lineage>
</organism>
<sequence length="181" mass="19713">MTMHDAGGTQPPRTDTLDLTQPVAAWMPTLWYPSYTEGMPTLCVGLAPTPPFSRPHKAWLVETPGERAALVAALAKPIPVREGNVLDFRHGPDATCSRRSRFRPRDMVVAHYAPTDERWPHLVVAAAPEAVVQAVGAASLVRERYIVMPFETEAEAHEFLVHLGAIAGRAGAGLRFGHPAH</sequence>
<name>A0A175REP5_9HYPH</name>
<dbReference type="PATRIC" id="fig|401562.3.peg.4343"/>
<accession>A0A175REP5</accession>
<dbReference type="OrthoDB" id="7475420at2"/>
<proteinExistence type="predicted"/>
<evidence type="ECO:0000313" key="2">
    <source>
        <dbReference type="Proteomes" id="UP000078272"/>
    </source>
</evidence>
<dbReference type="Proteomes" id="UP000078272">
    <property type="component" value="Unassembled WGS sequence"/>
</dbReference>
<dbReference type="AlphaFoldDB" id="A0A175REP5"/>
<reference evidence="1 2" key="1">
    <citation type="journal article" date="2016" name="Front. Microbiol.">
        <title>Genomic Resource of Rice Seed Associated Bacteria.</title>
        <authorList>
            <person name="Midha S."/>
            <person name="Bansal K."/>
            <person name="Sharma S."/>
            <person name="Kumar N."/>
            <person name="Patil P.P."/>
            <person name="Chaudhry V."/>
            <person name="Patil P.B."/>
        </authorList>
    </citation>
    <scope>NUCLEOTIDE SEQUENCE [LARGE SCALE GENOMIC DNA]</scope>
    <source>
        <strain evidence="1 2">NS226</strain>
    </source>
</reference>
<dbReference type="EMBL" id="LDPZ01000006">
    <property type="protein sequence ID" value="KTQ97821.1"/>
    <property type="molecule type" value="Genomic_DNA"/>
</dbReference>
<evidence type="ECO:0000313" key="1">
    <source>
        <dbReference type="EMBL" id="KTQ97821.1"/>
    </source>
</evidence>
<dbReference type="RefSeq" id="WP_058633886.1">
    <property type="nucleotide sequence ID" value="NZ_LDPZ01000006.1"/>
</dbReference>